<dbReference type="PROSITE" id="PS50928">
    <property type="entry name" value="ABC_TM1"/>
    <property type="match status" value="1"/>
</dbReference>
<keyword evidence="5 7" id="KW-1133">Transmembrane helix</keyword>
<evidence type="ECO:0000256" key="5">
    <source>
        <dbReference type="ARBA" id="ARBA00022989"/>
    </source>
</evidence>
<proteinExistence type="inferred from homology"/>
<evidence type="ECO:0000256" key="6">
    <source>
        <dbReference type="ARBA" id="ARBA00023136"/>
    </source>
</evidence>
<sequence>MGRYVLRRVLHMVPVLLGTTFAIYAMMWWLPADPLAGRCGGRVCPDSYVARMTEAYHLDDPLPVQYARYMLDLVTGDFGTTFSGAPVADELLQRFPVTLQLAGLAVVVEIVIGIIAGVLAGRRPGGFVDNLVLVSTLAVLAVPVFVLALTAQSVFGVQLGWFPVTSDGGFGSLILPAVVLGAVPLAFVARMMRATLIENLTADHVRTALAKGASERRAVLVHGVRNSLIPVATLAAADFGALVAGSVVVETVFNIDGVGGLLVRSVRDGEIGIVTTAVTLLVLLFLAVNLMADMLYPILDPRIRHA</sequence>
<dbReference type="SUPFAM" id="SSF161098">
    <property type="entry name" value="MetI-like"/>
    <property type="match status" value="1"/>
</dbReference>
<keyword evidence="3" id="KW-1003">Cell membrane</keyword>
<reference evidence="9 10" key="1">
    <citation type="submission" date="2020-02" db="EMBL/GenBank/DDBJ databases">
        <authorList>
            <person name="Li X.-J."/>
            <person name="Han X.-M."/>
        </authorList>
    </citation>
    <scope>NUCLEOTIDE SEQUENCE [LARGE SCALE GENOMIC DNA]</scope>
    <source>
        <strain evidence="9 10">CCTCC AB 2017055</strain>
    </source>
</reference>
<dbReference type="CDD" id="cd06261">
    <property type="entry name" value="TM_PBP2"/>
    <property type="match status" value="1"/>
</dbReference>
<dbReference type="InterPro" id="IPR035906">
    <property type="entry name" value="MetI-like_sf"/>
</dbReference>
<keyword evidence="2 7" id="KW-0813">Transport</keyword>
<dbReference type="EMBL" id="JAAGOA010000006">
    <property type="protein sequence ID" value="NEE00517.1"/>
    <property type="molecule type" value="Genomic_DNA"/>
</dbReference>
<evidence type="ECO:0000256" key="1">
    <source>
        <dbReference type="ARBA" id="ARBA00004651"/>
    </source>
</evidence>
<dbReference type="InterPro" id="IPR045621">
    <property type="entry name" value="BPD_transp_1_N"/>
</dbReference>
<evidence type="ECO:0000313" key="9">
    <source>
        <dbReference type="EMBL" id="NEE00517.1"/>
    </source>
</evidence>
<feature type="transmembrane region" description="Helical" evidence="7">
    <location>
        <begin position="131"/>
        <end position="150"/>
    </location>
</feature>
<feature type="transmembrane region" description="Helical" evidence="7">
    <location>
        <begin position="12"/>
        <end position="30"/>
    </location>
</feature>
<evidence type="ECO:0000259" key="8">
    <source>
        <dbReference type="PROSITE" id="PS50928"/>
    </source>
</evidence>
<evidence type="ECO:0000313" key="10">
    <source>
        <dbReference type="Proteomes" id="UP000475214"/>
    </source>
</evidence>
<dbReference type="PANTHER" id="PTHR43163:SF7">
    <property type="entry name" value="DIPEPTIDE-TRANSPORT INTEGRAL MEMBRANE PROTEIN ABC TRANSPORTER DPPB-RELATED"/>
    <property type="match status" value="1"/>
</dbReference>
<feature type="transmembrane region" description="Helical" evidence="7">
    <location>
        <begin position="170"/>
        <end position="189"/>
    </location>
</feature>
<dbReference type="Pfam" id="PF00528">
    <property type="entry name" value="BPD_transp_1"/>
    <property type="match status" value="1"/>
</dbReference>
<protein>
    <submittedName>
        <fullName evidence="9">ABC transporter permease</fullName>
    </submittedName>
</protein>
<keyword evidence="4 7" id="KW-0812">Transmembrane</keyword>
<feature type="transmembrane region" description="Helical" evidence="7">
    <location>
        <begin position="271"/>
        <end position="292"/>
    </location>
</feature>
<feature type="domain" description="ABC transmembrane type-1" evidence="8">
    <location>
        <begin position="95"/>
        <end position="292"/>
    </location>
</feature>
<dbReference type="Gene3D" id="1.10.3720.10">
    <property type="entry name" value="MetI-like"/>
    <property type="match status" value="1"/>
</dbReference>
<evidence type="ECO:0000256" key="3">
    <source>
        <dbReference type="ARBA" id="ARBA00022475"/>
    </source>
</evidence>
<keyword evidence="10" id="KW-1185">Reference proteome</keyword>
<name>A0A6L9S678_9ACTN</name>
<accession>A0A6L9S678</accession>
<feature type="transmembrane region" description="Helical" evidence="7">
    <location>
        <begin position="99"/>
        <end position="119"/>
    </location>
</feature>
<keyword evidence="6 7" id="KW-0472">Membrane</keyword>
<gene>
    <name evidence="9" type="ORF">G1H10_10090</name>
</gene>
<dbReference type="GO" id="GO:0005886">
    <property type="term" value="C:plasma membrane"/>
    <property type="evidence" value="ECO:0007669"/>
    <property type="project" value="UniProtKB-SubCell"/>
</dbReference>
<dbReference type="Pfam" id="PF19300">
    <property type="entry name" value="BPD_transp_1_N"/>
    <property type="match status" value="1"/>
</dbReference>
<organism evidence="9 10">
    <name type="scientific">Phytoactinopolyspora halotolerans</name>
    <dbReference type="NCBI Taxonomy" id="1981512"/>
    <lineage>
        <taxon>Bacteria</taxon>
        <taxon>Bacillati</taxon>
        <taxon>Actinomycetota</taxon>
        <taxon>Actinomycetes</taxon>
        <taxon>Jiangellales</taxon>
        <taxon>Jiangellaceae</taxon>
        <taxon>Phytoactinopolyspora</taxon>
    </lineage>
</organism>
<evidence type="ECO:0000256" key="4">
    <source>
        <dbReference type="ARBA" id="ARBA00022692"/>
    </source>
</evidence>
<dbReference type="AlphaFoldDB" id="A0A6L9S678"/>
<comment type="subcellular location">
    <subcellularLocation>
        <location evidence="1 7">Cell membrane</location>
        <topology evidence="1 7">Multi-pass membrane protein</topology>
    </subcellularLocation>
</comment>
<comment type="similarity">
    <text evidence="7">Belongs to the binding-protein-dependent transport system permease family.</text>
</comment>
<dbReference type="RefSeq" id="WP_163736410.1">
    <property type="nucleotide sequence ID" value="NZ_JAAGOA010000006.1"/>
</dbReference>
<dbReference type="Proteomes" id="UP000475214">
    <property type="component" value="Unassembled WGS sequence"/>
</dbReference>
<evidence type="ECO:0000256" key="7">
    <source>
        <dbReference type="RuleBase" id="RU363032"/>
    </source>
</evidence>
<comment type="caution">
    <text evidence="9">The sequence shown here is derived from an EMBL/GenBank/DDBJ whole genome shotgun (WGS) entry which is preliminary data.</text>
</comment>
<evidence type="ECO:0000256" key="2">
    <source>
        <dbReference type="ARBA" id="ARBA00022448"/>
    </source>
</evidence>
<dbReference type="InterPro" id="IPR000515">
    <property type="entry name" value="MetI-like"/>
</dbReference>
<dbReference type="PANTHER" id="PTHR43163">
    <property type="entry name" value="DIPEPTIDE TRANSPORT SYSTEM PERMEASE PROTEIN DPPB-RELATED"/>
    <property type="match status" value="1"/>
</dbReference>
<dbReference type="GO" id="GO:0055085">
    <property type="term" value="P:transmembrane transport"/>
    <property type="evidence" value="ECO:0007669"/>
    <property type="project" value="InterPro"/>
</dbReference>